<keyword evidence="1 3" id="KW-0238">DNA-binding</keyword>
<keyword evidence="6" id="KW-1185">Reference proteome</keyword>
<dbReference type="InterPro" id="IPR016032">
    <property type="entry name" value="Sig_transdc_resp-reg_C-effctor"/>
</dbReference>
<dbReference type="CDD" id="cd00383">
    <property type="entry name" value="trans_reg_C"/>
    <property type="match status" value="1"/>
</dbReference>
<feature type="DNA-binding region" description="OmpR/PhoB-type" evidence="3">
    <location>
        <begin position="6"/>
        <end position="99"/>
    </location>
</feature>
<dbReference type="GO" id="GO:0006355">
    <property type="term" value="P:regulation of DNA-templated transcription"/>
    <property type="evidence" value="ECO:0007669"/>
    <property type="project" value="InterPro"/>
</dbReference>
<evidence type="ECO:0000256" key="2">
    <source>
        <dbReference type="PROSITE-ProRule" id="PRU00339"/>
    </source>
</evidence>
<organism evidence="5 6">
    <name type="scientific">Rhodoferax aquaticus</name>
    <dbReference type="NCBI Taxonomy" id="2527691"/>
    <lineage>
        <taxon>Bacteria</taxon>
        <taxon>Pseudomonadati</taxon>
        <taxon>Pseudomonadota</taxon>
        <taxon>Betaproteobacteria</taxon>
        <taxon>Burkholderiales</taxon>
        <taxon>Comamonadaceae</taxon>
        <taxon>Rhodoferax</taxon>
    </lineage>
</organism>
<dbReference type="KEGG" id="rhg:EXZ61_21555"/>
<gene>
    <name evidence="5" type="ORF">EXZ61_21555</name>
</gene>
<dbReference type="InterPro" id="IPR036388">
    <property type="entry name" value="WH-like_DNA-bd_sf"/>
</dbReference>
<dbReference type="PANTHER" id="PTHR47691">
    <property type="entry name" value="REGULATOR-RELATED"/>
    <property type="match status" value="1"/>
</dbReference>
<dbReference type="Pfam" id="PF13432">
    <property type="entry name" value="TPR_16"/>
    <property type="match status" value="1"/>
</dbReference>
<sequence>MPSSPLTDSVFGAFVLQRHERRLLCNDKAVSLGARAFDVLSALVDNAGKLVTKQQLLDAVWPGVAVEENNLQVHVSTLRRLLGNETIATVSGRGYRFTARISSVTPAAAPVEGAVEAPKPAGVHGQRRAQDLMAHRRTVAVLPFVNLNGDADQEYFSDGLAEDIIAQLTRSPWLLVVSRNSSFTYRGSSLGNAQIGLALGARYLVQGSVRKAGTTLRMTAELVDTITQETLWSDRYDRPLADLFALQDQISAHVVSTIEPVYLHREERVASEVAQQDMQHWDMLMRARWHFWRSTPDHVLKAQNLLRQALERKPDDSPTLSLMAFTYLAQLWGGWSQDPKAAVGEAYRLAMMSVRNDDRDAYAHFTLGTTQSLCGQMDAAIGELERALSLYPQFAAAAGELGRLLAFSARPDEAEELVLQAIDSSPHDPHLSLWVRTRAIAKFTQENYVDALRYAKEAVAKRPDWFFNHLLLAACYAMLNNLPAAQASLNTALTNRPYNLGAFHLGHPFVEPKHRDKFLHALSLAGWQP</sequence>
<evidence type="ECO:0000313" key="6">
    <source>
        <dbReference type="Proteomes" id="UP000317365"/>
    </source>
</evidence>
<evidence type="ECO:0000259" key="4">
    <source>
        <dbReference type="PROSITE" id="PS51755"/>
    </source>
</evidence>
<reference evidence="6" key="1">
    <citation type="submission" date="2019-02" db="EMBL/GenBank/DDBJ databases">
        <title>Complete genome sequence of Rhodoferax sp. Gr-4.</title>
        <authorList>
            <person name="Jin L."/>
        </authorList>
    </citation>
    <scope>NUCLEOTIDE SEQUENCE [LARGE SCALE GENOMIC DNA]</scope>
    <source>
        <strain evidence="6">Gr-4</strain>
    </source>
</reference>
<dbReference type="GO" id="GO:0003677">
    <property type="term" value="F:DNA binding"/>
    <property type="evidence" value="ECO:0007669"/>
    <property type="project" value="UniProtKB-UniRule"/>
</dbReference>
<dbReference type="Pfam" id="PF14559">
    <property type="entry name" value="TPR_19"/>
    <property type="match status" value="1"/>
</dbReference>
<dbReference type="Proteomes" id="UP000317365">
    <property type="component" value="Chromosome"/>
</dbReference>
<dbReference type="SMART" id="SM00862">
    <property type="entry name" value="Trans_reg_C"/>
    <property type="match status" value="1"/>
</dbReference>
<protein>
    <submittedName>
        <fullName evidence="5">Tetratricopeptide repeat protein</fullName>
    </submittedName>
</protein>
<dbReference type="SUPFAM" id="SSF46894">
    <property type="entry name" value="C-terminal effector domain of the bipartite response regulators"/>
    <property type="match status" value="1"/>
</dbReference>
<dbReference type="AlphaFoldDB" id="A0A515EVE2"/>
<feature type="domain" description="OmpR/PhoB-type" evidence="4">
    <location>
        <begin position="6"/>
        <end position="99"/>
    </location>
</feature>
<dbReference type="Gene3D" id="1.25.40.10">
    <property type="entry name" value="Tetratricopeptide repeat domain"/>
    <property type="match status" value="2"/>
</dbReference>
<dbReference type="SUPFAM" id="SSF48452">
    <property type="entry name" value="TPR-like"/>
    <property type="match status" value="1"/>
</dbReference>
<dbReference type="Gene3D" id="1.10.10.10">
    <property type="entry name" value="Winged helix-like DNA-binding domain superfamily/Winged helix DNA-binding domain"/>
    <property type="match status" value="1"/>
</dbReference>
<accession>A0A515EVE2</accession>
<dbReference type="PANTHER" id="PTHR47691:SF3">
    <property type="entry name" value="HTH-TYPE TRANSCRIPTIONAL REGULATOR RV0890C-RELATED"/>
    <property type="match status" value="1"/>
</dbReference>
<proteinExistence type="predicted"/>
<evidence type="ECO:0000256" key="1">
    <source>
        <dbReference type="ARBA" id="ARBA00023125"/>
    </source>
</evidence>
<dbReference type="SMART" id="SM00028">
    <property type="entry name" value="TPR"/>
    <property type="match status" value="4"/>
</dbReference>
<evidence type="ECO:0000256" key="3">
    <source>
        <dbReference type="PROSITE-ProRule" id="PRU01091"/>
    </source>
</evidence>
<dbReference type="PROSITE" id="PS50005">
    <property type="entry name" value="TPR"/>
    <property type="match status" value="1"/>
</dbReference>
<feature type="repeat" description="TPR" evidence="2">
    <location>
        <begin position="361"/>
        <end position="394"/>
    </location>
</feature>
<dbReference type="Pfam" id="PF00486">
    <property type="entry name" value="Trans_reg_C"/>
    <property type="match status" value="1"/>
</dbReference>
<dbReference type="InterPro" id="IPR001867">
    <property type="entry name" value="OmpR/PhoB-type_DNA-bd"/>
</dbReference>
<dbReference type="Gene3D" id="3.40.50.10070">
    <property type="entry name" value="TolB, N-terminal domain"/>
    <property type="match status" value="1"/>
</dbReference>
<dbReference type="PROSITE" id="PS51755">
    <property type="entry name" value="OMPR_PHOB"/>
    <property type="match status" value="1"/>
</dbReference>
<dbReference type="InterPro" id="IPR011990">
    <property type="entry name" value="TPR-like_helical_dom_sf"/>
</dbReference>
<name>A0A515EVE2_9BURK</name>
<dbReference type="SUPFAM" id="SSF52964">
    <property type="entry name" value="TolB, N-terminal domain"/>
    <property type="match status" value="1"/>
</dbReference>
<keyword evidence="2" id="KW-0802">TPR repeat</keyword>
<dbReference type="GO" id="GO:0000160">
    <property type="term" value="P:phosphorelay signal transduction system"/>
    <property type="evidence" value="ECO:0007669"/>
    <property type="project" value="InterPro"/>
</dbReference>
<reference evidence="6" key="2">
    <citation type="journal article" date="2020" name="Int. J. Syst. Evol. Microbiol.">
        <title>Genomic insights into a novel species Rhodoferax aquaticus sp. nov., isolated from freshwater.</title>
        <authorList>
            <person name="Li T."/>
            <person name="Zhuo Y."/>
            <person name="Jin C.Z."/>
            <person name="Wu X."/>
            <person name="Ko S.R."/>
            <person name="Jin F.J."/>
            <person name="Ahn C.Y."/>
            <person name="Oh H.M."/>
            <person name="Lee H.G."/>
            <person name="Jin L."/>
        </authorList>
    </citation>
    <scope>NUCLEOTIDE SEQUENCE [LARGE SCALE GENOMIC DNA]</scope>
    <source>
        <strain evidence="6">Gr-4</strain>
    </source>
</reference>
<dbReference type="EMBL" id="CP036282">
    <property type="protein sequence ID" value="QDL56533.1"/>
    <property type="molecule type" value="Genomic_DNA"/>
</dbReference>
<dbReference type="InterPro" id="IPR019734">
    <property type="entry name" value="TPR_rpt"/>
</dbReference>
<evidence type="ECO:0000313" key="5">
    <source>
        <dbReference type="EMBL" id="QDL56533.1"/>
    </source>
</evidence>
<dbReference type="RefSeq" id="WP_142813968.1">
    <property type="nucleotide sequence ID" value="NZ_CP036282.1"/>
</dbReference>